<dbReference type="Proteomes" id="UP001054837">
    <property type="component" value="Unassembled WGS sequence"/>
</dbReference>
<comment type="caution">
    <text evidence="1">The sequence shown here is derived from an EMBL/GenBank/DDBJ whole genome shotgun (WGS) entry which is preliminary data.</text>
</comment>
<dbReference type="AlphaFoldDB" id="A0AAV4WWF1"/>
<dbReference type="EMBL" id="BPLQ01015113">
    <property type="protein sequence ID" value="GIY85969.1"/>
    <property type="molecule type" value="Genomic_DNA"/>
</dbReference>
<accession>A0AAV4WWF1</accession>
<protein>
    <submittedName>
        <fullName evidence="1">Uncharacterized protein</fullName>
    </submittedName>
</protein>
<name>A0AAV4WWF1_9ARAC</name>
<keyword evidence="2" id="KW-1185">Reference proteome</keyword>
<evidence type="ECO:0000313" key="1">
    <source>
        <dbReference type="EMBL" id="GIY85969.1"/>
    </source>
</evidence>
<sequence>MASDSSERELCFGEPLFSFEYSESVRGMRMALGQVALKGAPGWYHRVHERNHFKSAVGETAMDMFCIIHHTNGSSRTSVPLRHSLVLFCCLFGFLKDTAHIGNVITIVVKHRIETLDPLGDSVFKLHSETERYRFGNTGTLIKEHERGVG</sequence>
<gene>
    <name evidence="1" type="ORF">CDAR_412461</name>
</gene>
<proteinExistence type="predicted"/>
<reference evidence="1 2" key="1">
    <citation type="submission" date="2021-06" db="EMBL/GenBank/DDBJ databases">
        <title>Caerostris darwini draft genome.</title>
        <authorList>
            <person name="Kono N."/>
            <person name="Arakawa K."/>
        </authorList>
    </citation>
    <scope>NUCLEOTIDE SEQUENCE [LARGE SCALE GENOMIC DNA]</scope>
</reference>
<organism evidence="1 2">
    <name type="scientific">Caerostris darwini</name>
    <dbReference type="NCBI Taxonomy" id="1538125"/>
    <lineage>
        <taxon>Eukaryota</taxon>
        <taxon>Metazoa</taxon>
        <taxon>Ecdysozoa</taxon>
        <taxon>Arthropoda</taxon>
        <taxon>Chelicerata</taxon>
        <taxon>Arachnida</taxon>
        <taxon>Araneae</taxon>
        <taxon>Araneomorphae</taxon>
        <taxon>Entelegynae</taxon>
        <taxon>Araneoidea</taxon>
        <taxon>Araneidae</taxon>
        <taxon>Caerostris</taxon>
    </lineage>
</organism>
<evidence type="ECO:0000313" key="2">
    <source>
        <dbReference type="Proteomes" id="UP001054837"/>
    </source>
</evidence>